<protein>
    <submittedName>
        <fullName evidence="3">Uncharacterized protein</fullName>
    </submittedName>
</protein>
<comment type="caution">
    <text evidence="3">The sequence shown here is derived from an EMBL/GenBank/DDBJ whole genome shotgun (WGS) entry which is preliminary data.</text>
</comment>
<keyword evidence="2" id="KW-0812">Transmembrane</keyword>
<name>A0ABR7NC84_9FIRM</name>
<evidence type="ECO:0000256" key="2">
    <source>
        <dbReference type="SAM" id="Phobius"/>
    </source>
</evidence>
<feature type="transmembrane region" description="Helical" evidence="2">
    <location>
        <begin position="80"/>
        <end position="101"/>
    </location>
</feature>
<keyword evidence="2" id="KW-0472">Membrane</keyword>
<evidence type="ECO:0000313" key="3">
    <source>
        <dbReference type="EMBL" id="MBC8573990.1"/>
    </source>
</evidence>
<keyword evidence="4" id="KW-1185">Reference proteome</keyword>
<organism evidence="3 4">
    <name type="scientific">Jingyaoa shaoxingensis</name>
    <dbReference type="NCBI Taxonomy" id="2763671"/>
    <lineage>
        <taxon>Bacteria</taxon>
        <taxon>Bacillati</taxon>
        <taxon>Bacillota</taxon>
        <taxon>Clostridia</taxon>
        <taxon>Lachnospirales</taxon>
        <taxon>Lachnospiraceae</taxon>
        <taxon>Jingyaoa</taxon>
    </lineage>
</organism>
<evidence type="ECO:0000256" key="1">
    <source>
        <dbReference type="SAM" id="MobiDB-lite"/>
    </source>
</evidence>
<sequence length="175" mass="18978">MEQKREINKKLSWVFTVISIGELAGALAVVAYGLLKGHMTGTTCNVIMGAALVLYWLLEDIAEPFAVHRFDGITQAQKEAYVKYILLDLVGFAGIACFLFGVGGSSSGSNSGILGAVVYVVVMKPKRQNQQIFYGHIDPEAESGEDDNGAEETSVEEQEQATLPEQDEEDTSDVK</sequence>
<feature type="transmembrane region" description="Helical" evidence="2">
    <location>
        <begin position="40"/>
        <end position="59"/>
    </location>
</feature>
<keyword evidence="2" id="KW-1133">Transmembrane helix</keyword>
<dbReference type="EMBL" id="JACRSZ010000014">
    <property type="protein sequence ID" value="MBC8573990.1"/>
    <property type="molecule type" value="Genomic_DNA"/>
</dbReference>
<proteinExistence type="predicted"/>
<dbReference type="Proteomes" id="UP000657421">
    <property type="component" value="Unassembled WGS sequence"/>
</dbReference>
<gene>
    <name evidence="3" type="ORF">H8716_13000</name>
</gene>
<feature type="region of interest" description="Disordered" evidence="1">
    <location>
        <begin position="136"/>
        <end position="175"/>
    </location>
</feature>
<dbReference type="RefSeq" id="WP_249309450.1">
    <property type="nucleotide sequence ID" value="NZ_JACRSZ010000014.1"/>
</dbReference>
<feature type="transmembrane region" description="Helical" evidence="2">
    <location>
        <begin position="12"/>
        <end position="34"/>
    </location>
</feature>
<evidence type="ECO:0000313" key="4">
    <source>
        <dbReference type="Proteomes" id="UP000657421"/>
    </source>
</evidence>
<feature type="transmembrane region" description="Helical" evidence="2">
    <location>
        <begin position="107"/>
        <end position="123"/>
    </location>
</feature>
<reference evidence="3 4" key="1">
    <citation type="submission" date="2020-08" db="EMBL/GenBank/DDBJ databases">
        <title>Genome public.</title>
        <authorList>
            <person name="Liu C."/>
            <person name="Sun Q."/>
        </authorList>
    </citation>
    <scope>NUCLEOTIDE SEQUENCE [LARGE SCALE GENOMIC DNA]</scope>
    <source>
        <strain evidence="3 4">NSJ-46</strain>
    </source>
</reference>
<accession>A0ABR7NC84</accession>
<feature type="compositionally biased region" description="Acidic residues" evidence="1">
    <location>
        <begin position="140"/>
        <end position="175"/>
    </location>
</feature>